<organism evidence="1 2">
    <name type="scientific">Clarias magur</name>
    <name type="common">Asian catfish</name>
    <name type="synonym">Macropteronotus magur</name>
    <dbReference type="NCBI Taxonomy" id="1594786"/>
    <lineage>
        <taxon>Eukaryota</taxon>
        <taxon>Metazoa</taxon>
        <taxon>Chordata</taxon>
        <taxon>Craniata</taxon>
        <taxon>Vertebrata</taxon>
        <taxon>Euteleostomi</taxon>
        <taxon>Actinopterygii</taxon>
        <taxon>Neopterygii</taxon>
        <taxon>Teleostei</taxon>
        <taxon>Ostariophysi</taxon>
        <taxon>Siluriformes</taxon>
        <taxon>Clariidae</taxon>
        <taxon>Clarias</taxon>
    </lineage>
</organism>
<proteinExistence type="predicted"/>
<protein>
    <submittedName>
        <fullName evidence="1">Uncharacterized protein</fullName>
    </submittedName>
</protein>
<dbReference type="EMBL" id="QNUK01000047">
    <property type="protein sequence ID" value="KAF5905246.1"/>
    <property type="molecule type" value="Genomic_DNA"/>
</dbReference>
<comment type="caution">
    <text evidence="1">The sequence shown here is derived from an EMBL/GenBank/DDBJ whole genome shotgun (WGS) entry which is preliminary data.</text>
</comment>
<dbReference type="AlphaFoldDB" id="A0A8J4TWJ7"/>
<dbReference type="Proteomes" id="UP000727407">
    <property type="component" value="Unassembled WGS sequence"/>
</dbReference>
<gene>
    <name evidence="1" type="ORF">DAT39_005039</name>
</gene>
<name>A0A8J4TWJ7_CLAMG</name>
<keyword evidence="2" id="KW-1185">Reference proteome</keyword>
<accession>A0A8J4TWJ7</accession>
<evidence type="ECO:0000313" key="2">
    <source>
        <dbReference type="Proteomes" id="UP000727407"/>
    </source>
</evidence>
<sequence>METHGDTKTCIDCRSSLGPRGTASMLRLARSLHQVRDVALSPCPFHSTFKFVNKYLHNMFISAEGDARIGSITRTSSIHHHQDAR</sequence>
<evidence type="ECO:0000313" key="1">
    <source>
        <dbReference type="EMBL" id="KAF5905246.1"/>
    </source>
</evidence>
<reference evidence="1" key="1">
    <citation type="submission" date="2020-07" db="EMBL/GenBank/DDBJ databases">
        <title>Clarias magur genome sequencing, assembly and annotation.</title>
        <authorList>
            <person name="Kushwaha B."/>
            <person name="Kumar R."/>
            <person name="Das P."/>
            <person name="Joshi C.G."/>
            <person name="Kumar D."/>
            <person name="Nagpure N.S."/>
            <person name="Pandey M."/>
            <person name="Agarwal S."/>
            <person name="Srivastava S."/>
            <person name="Singh M."/>
            <person name="Sahoo L."/>
            <person name="Jayasankar P."/>
            <person name="Meher P.K."/>
            <person name="Koringa P.G."/>
            <person name="Iquebal M.A."/>
            <person name="Das S.P."/>
            <person name="Bit A."/>
            <person name="Patnaik S."/>
            <person name="Patel N."/>
            <person name="Shah T.M."/>
            <person name="Hinsu A."/>
            <person name="Jena J.K."/>
        </authorList>
    </citation>
    <scope>NUCLEOTIDE SEQUENCE</scope>
    <source>
        <strain evidence="1">CIFAMagur01</strain>
        <tissue evidence="1">Testis</tissue>
    </source>
</reference>